<evidence type="ECO:0000256" key="7">
    <source>
        <dbReference type="SAM" id="MobiDB-lite"/>
    </source>
</evidence>
<comment type="similarity">
    <text evidence="1">Belongs to the cytochrome P450 family.</text>
</comment>
<gene>
    <name evidence="8" type="ORF">Psuf_070670</name>
</gene>
<dbReference type="GO" id="GO:0004497">
    <property type="term" value="F:monooxygenase activity"/>
    <property type="evidence" value="ECO:0007669"/>
    <property type="project" value="UniProtKB-KW"/>
</dbReference>
<keyword evidence="6" id="KW-0503">Monooxygenase</keyword>
<dbReference type="Pfam" id="PF00067">
    <property type="entry name" value="p450"/>
    <property type="match status" value="1"/>
</dbReference>
<evidence type="ECO:0000256" key="6">
    <source>
        <dbReference type="ARBA" id="ARBA00023033"/>
    </source>
</evidence>
<dbReference type="PANTHER" id="PTHR24291">
    <property type="entry name" value="CYTOCHROME P450 FAMILY 4"/>
    <property type="match status" value="1"/>
</dbReference>
<protein>
    <recommendedName>
        <fullName evidence="10">Cytochrome P450</fullName>
    </recommendedName>
</protein>
<reference evidence="8 9" key="2">
    <citation type="submission" date="2020-03" db="EMBL/GenBank/DDBJ databases">
        <authorList>
            <person name="Ichikawa N."/>
            <person name="Kimura A."/>
            <person name="Kitahashi Y."/>
            <person name="Uohara A."/>
        </authorList>
    </citation>
    <scope>NUCLEOTIDE SEQUENCE [LARGE SCALE GENOMIC DNA]</scope>
    <source>
        <strain evidence="8 9">NBRC 105367</strain>
    </source>
</reference>
<keyword evidence="9" id="KW-1185">Reference proteome</keyword>
<dbReference type="SUPFAM" id="SSF48264">
    <property type="entry name" value="Cytochrome P450"/>
    <property type="match status" value="1"/>
</dbReference>
<evidence type="ECO:0000313" key="9">
    <source>
        <dbReference type="Proteomes" id="UP000503011"/>
    </source>
</evidence>
<accession>A0A6F8YUH8</accession>
<evidence type="ECO:0000256" key="4">
    <source>
        <dbReference type="ARBA" id="ARBA00023002"/>
    </source>
</evidence>
<proteinExistence type="inferred from homology"/>
<dbReference type="GO" id="GO:0016705">
    <property type="term" value="F:oxidoreductase activity, acting on paired donors, with incorporation or reduction of molecular oxygen"/>
    <property type="evidence" value="ECO:0007669"/>
    <property type="project" value="InterPro"/>
</dbReference>
<dbReference type="KEGG" id="psuu:Psuf_070670"/>
<dbReference type="GO" id="GO:0020037">
    <property type="term" value="F:heme binding"/>
    <property type="evidence" value="ECO:0007669"/>
    <property type="project" value="InterPro"/>
</dbReference>
<dbReference type="Proteomes" id="UP000503011">
    <property type="component" value="Chromosome"/>
</dbReference>
<organism evidence="8 9">
    <name type="scientific">Phytohabitans suffuscus</name>
    <dbReference type="NCBI Taxonomy" id="624315"/>
    <lineage>
        <taxon>Bacteria</taxon>
        <taxon>Bacillati</taxon>
        <taxon>Actinomycetota</taxon>
        <taxon>Actinomycetes</taxon>
        <taxon>Micromonosporales</taxon>
        <taxon>Micromonosporaceae</taxon>
    </lineage>
</organism>
<feature type="region of interest" description="Disordered" evidence="7">
    <location>
        <begin position="71"/>
        <end position="94"/>
    </location>
</feature>
<evidence type="ECO:0000256" key="1">
    <source>
        <dbReference type="ARBA" id="ARBA00010617"/>
    </source>
</evidence>
<evidence type="ECO:0000256" key="2">
    <source>
        <dbReference type="ARBA" id="ARBA00022617"/>
    </source>
</evidence>
<evidence type="ECO:0000256" key="5">
    <source>
        <dbReference type="ARBA" id="ARBA00023004"/>
    </source>
</evidence>
<keyword evidence="5" id="KW-0408">Iron</keyword>
<dbReference type="InterPro" id="IPR001128">
    <property type="entry name" value="Cyt_P450"/>
</dbReference>
<evidence type="ECO:0008006" key="10">
    <source>
        <dbReference type="Google" id="ProtNLM"/>
    </source>
</evidence>
<dbReference type="AlphaFoldDB" id="A0A6F8YUH8"/>
<dbReference type="PRINTS" id="PR00385">
    <property type="entry name" value="P450"/>
</dbReference>
<dbReference type="PANTHER" id="PTHR24291:SF50">
    <property type="entry name" value="BIFUNCTIONAL ALBAFLAVENONE MONOOXYGENASE_TERPENE SYNTHASE"/>
    <property type="match status" value="1"/>
</dbReference>
<evidence type="ECO:0000313" key="8">
    <source>
        <dbReference type="EMBL" id="BCB89754.1"/>
    </source>
</evidence>
<keyword evidence="4" id="KW-0560">Oxidoreductase</keyword>
<keyword evidence="2" id="KW-0349">Heme</keyword>
<dbReference type="InterPro" id="IPR036396">
    <property type="entry name" value="Cyt_P450_sf"/>
</dbReference>
<name>A0A6F8YUH8_9ACTN</name>
<dbReference type="GO" id="GO:0005506">
    <property type="term" value="F:iron ion binding"/>
    <property type="evidence" value="ECO:0007669"/>
    <property type="project" value="InterPro"/>
</dbReference>
<dbReference type="EMBL" id="AP022871">
    <property type="protein sequence ID" value="BCB89754.1"/>
    <property type="molecule type" value="Genomic_DNA"/>
</dbReference>
<reference evidence="8 9" key="1">
    <citation type="submission" date="2020-03" db="EMBL/GenBank/DDBJ databases">
        <title>Whole genome shotgun sequence of Phytohabitans suffuscus NBRC 105367.</title>
        <authorList>
            <person name="Komaki H."/>
            <person name="Tamura T."/>
        </authorList>
    </citation>
    <scope>NUCLEOTIDE SEQUENCE [LARGE SCALE GENOMIC DNA]</scope>
    <source>
        <strain evidence="8 9">NBRC 105367</strain>
    </source>
</reference>
<dbReference type="InterPro" id="IPR050196">
    <property type="entry name" value="Cytochrome_P450_Monoox"/>
</dbReference>
<dbReference type="Gene3D" id="1.10.630.10">
    <property type="entry name" value="Cytochrome P450"/>
    <property type="match status" value="1"/>
</dbReference>
<evidence type="ECO:0000256" key="3">
    <source>
        <dbReference type="ARBA" id="ARBA00022723"/>
    </source>
</evidence>
<keyword evidence="3" id="KW-0479">Metal-binding</keyword>
<sequence>MTILLAGHETTASTLSWAWYLLSRHPEAAERMHDEAVAALGDRTPEYADLTSLPYTAMVIQETMRLYPRSGRCRGGPWPRTRSAGTGYRPARTS</sequence>